<accession>A0ABT2U9X4</accession>
<dbReference type="RefSeq" id="WP_262682999.1">
    <property type="nucleotide sequence ID" value="NZ_JAOQIO010000007.1"/>
</dbReference>
<gene>
    <name evidence="1" type="ORF">OB236_04815</name>
</gene>
<proteinExistence type="predicted"/>
<sequence length="245" mass="27488">MTIQSFVGIDGCKAGWMAVILSIEGNWTAKVYTELNELWSDYGDAELLLIDMPIGLPSRENGVRLCDREARQLLRPKRASSIFSAPIRELLDLSSYSDANALSKQLTSRGLSKQAWFIIPKIRELDQLLQINPIAPKKLRESHPELCFTTLSGAPMLHNKQTEAGYEERIKLLEMLYPQARTIVQHTLAAYPRKAVARDDIVDALVLAISGLLSRGHIQAFPRVTEMDETGLPMQITYPPKSLDE</sequence>
<evidence type="ECO:0000313" key="1">
    <source>
        <dbReference type="EMBL" id="MCU6791449.1"/>
    </source>
</evidence>
<dbReference type="EMBL" id="JAOQIO010000007">
    <property type="protein sequence ID" value="MCU6791449.1"/>
    <property type="molecule type" value="Genomic_DNA"/>
</dbReference>
<reference evidence="1 2" key="1">
    <citation type="submission" date="2022-09" db="EMBL/GenBank/DDBJ databases">
        <authorList>
            <person name="Han X.L."/>
            <person name="Wang Q."/>
            <person name="Lu T."/>
        </authorList>
    </citation>
    <scope>NUCLEOTIDE SEQUENCE [LARGE SCALE GENOMIC DNA]</scope>
    <source>
        <strain evidence="1 2">WQ 127069</strain>
    </source>
</reference>
<protein>
    <submittedName>
        <fullName evidence="1">DUF429 domain-containing protein</fullName>
    </submittedName>
</protein>
<organism evidence="1 2">
    <name type="scientific">Paenibacillus baimaensis</name>
    <dbReference type="NCBI Taxonomy" id="2982185"/>
    <lineage>
        <taxon>Bacteria</taxon>
        <taxon>Bacillati</taxon>
        <taxon>Bacillota</taxon>
        <taxon>Bacilli</taxon>
        <taxon>Bacillales</taxon>
        <taxon>Paenibacillaceae</taxon>
        <taxon>Paenibacillus</taxon>
    </lineage>
</organism>
<comment type="caution">
    <text evidence="1">The sequence shown here is derived from an EMBL/GenBank/DDBJ whole genome shotgun (WGS) entry which is preliminary data.</text>
</comment>
<dbReference type="InterPro" id="IPR007362">
    <property type="entry name" value="DUF429"/>
</dbReference>
<dbReference type="Proteomes" id="UP001652445">
    <property type="component" value="Unassembled WGS sequence"/>
</dbReference>
<name>A0ABT2U9X4_9BACL</name>
<evidence type="ECO:0000313" key="2">
    <source>
        <dbReference type="Proteomes" id="UP001652445"/>
    </source>
</evidence>
<keyword evidence="2" id="KW-1185">Reference proteome</keyword>
<dbReference type="Pfam" id="PF04250">
    <property type="entry name" value="DUF429"/>
    <property type="match status" value="1"/>
</dbReference>